<protein>
    <submittedName>
        <fullName evidence="1">Uncharacterized protein</fullName>
    </submittedName>
</protein>
<reference evidence="1 2" key="1">
    <citation type="journal article" date="2023" name="Hortic Res">
        <title>Pangenome of water caltrop reveals structural variations and asymmetric subgenome divergence after allopolyploidization.</title>
        <authorList>
            <person name="Zhang X."/>
            <person name="Chen Y."/>
            <person name="Wang L."/>
            <person name="Yuan Y."/>
            <person name="Fang M."/>
            <person name="Shi L."/>
            <person name="Lu R."/>
            <person name="Comes H.P."/>
            <person name="Ma Y."/>
            <person name="Chen Y."/>
            <person name="Huang G."/>
            <person name="Zhou Y."/>
            <person name="Zheng Z."/>
            <person name="Qiu Y."/>
        </authorList>
    </citation>
    <scope>NUCLEOTIDE SEQUENCE [LARGE SCALE GENOMIC DNA]</scope>
    <source>
        <strain evidence="1">F231</strain>
    </source>
</reference>
<organism evidence="1 2">
    <name type="scientific">Trapa natans</name>
    <name type="common">Water chestnut</name>
    <dbReference type="NCBI Taxonomy" id="22666"/>
    <lineage>
        <taxon>Eukaryota</taxon>
        <taxon>Viridiplantae</taxon>
        <taxon>Streptophyta</taxon>
        <taxon>Embryophyta</taxon>
        <taxon>Tracheophyta</taxon>
        <taxon>Spermatophyta</taxon>
        <taxon>Magnoliopsida</taxon>
        <taxon>eudicotyledons</taxon>
        <taxon>Gunneridae</taxon>
        <taxon>Pentapetalae</taxon>
        <taxon>rosids</taxon>
        <taxon>malvids</taxon>
        <taxon>Myrtales</taxon>
        <taxon>Lythraceae</taxon>
        <taxon>Trapa</taxon>
    </lineage>
</organism>
<proteinExistence type="predicted"/>
<name>A0AAN7MCG5_TRANT</name>
<keyword evidence="2" id="KW-1185">Reference proteome</keyword>
<evidence type="ECO:0000313" key="1">
    <source>
        <dbReference type="EMBL" id="KAK4803475.1"/>
    </source>
</evidence>
<dbReference type="EMBL" id="JAXQNO010000001">
    <property type="protein sequence ID" value="KAK4803475.1"/>
    <property type="molecule type" value="Genomic_DNA"/>
</dbReference>
<gene>
    <name evidence="1" type="ORF">SAY86_003292</name>
</gene>
<comment type="caution">
    <text evidence="1">The sequence shown here is derived from an EMBL/GenBank/DDBJ whole genome shotgun (WGS) entry which is preliminary data.</text>
</comment>
<sequence>MGGGHGHGEGTTYKGFTVHQPKRWHTVTGKGLCAIMWAGDILGKVMKIILMAMENMSHLTEKMEAINDCRHESRSCSLLSFFQFSSINIVRGIVMINRTGVSRM</sequence>
<evidence type="ECO:0000313" key="2">
    <source>
        <dbReference type="Proteomes" id="UP001346149"/>
    </source>
</evidence>
<dbReference type="Proteomes" id="UP001346149">
    <property type="component" value="Unassembled WGS sequence"/>
</dbReference>
<accession>A0AAN7MCG5</accession>
<dbReference type="AlphaFoldDB" id="A0AAN7MCG5"/>